<sequence>MNFGEEEDSSGMASKRGFLKNSMVWHQKEVSFCLSSQPCLSWLTVLVFPAILTNIFTIRRIKIEFSVRVM</sequence>
<evidence type="ECO:0000313" key="2">
    <source>
        <dbReference type="EMBL" id="KAK6783438.1"/>
    </source>
</evidence>
<keyword evidence="1" id="KW-0812">Transmembrane</keyword>
<feature type="transmembrane region" description="Helical" evidence="1">
    <location>
        <begin position="40"/>
        <end position="58"/>
    </location>
</feature>
<dbReference type="AlphaFoldDB" id="A0AAN8T7U1"/>
<dbReference type="Proteomes" id="UP001371456">
    <property type="component" value="Unassembled WGS sequence"/>
</dbReference>
<evidence type="ECO:0000256" key="1">
    <source>
        <dbReference type="SAM" id="Phobius"/>
    </source>
</evidence>
<name>A0AAN8T7U1_SOLBU</name>
<keyword evidence="1" id="KW-1133">Transmembrane helix</keyword>
<dbReference type="EMBL" id="JBANQN010000008">
    <property type="protein sequence ID" value="KAK6783438.1"/>
    <property type="molecule type" value="Genomic_DNA"/>
</dbReference>
<keyword evidence="3" id="KW-1185">Reference proteome</keyword>
<reference evidence="2 3" key="1">
    <citation type="submission" date="2024-02" db="EMBL/GenBank/DDBJ databases">
        <title>de novo genome assembly of Solanum bulbocastanum strain 11H21.</title>
        <authorList>
            <person name="Hosaka A.J."/>
        </authorList>
    </citation>
    <scope>NUCLEOTIDE SEQUENCE [LARGE SCALE GENOMIC DNA]</scope>
    <source>
        <tissue evidence="2">Young leaves</tissue>
    </source>
</reference>
<proteinExistence type="predicted"/>
<keyword evidence="1" id="KW-0472">Membrane</keyword>
<protein>
    <submittedName>
        <fullName evidence="2">Uncharacterized protein</fullName>
    </submittedName>
</protein>
<organism evidence="2 3">
    <name type="scientific">Solanum bulbocastanum</name>
    <name type="common">Wild potato</name>
    <dbReference type="NCBI Taxonomy" id="147425"/>
    <lineage>
        <taxon>Eukaryota</taxon>
        <taxon>Viridiplantae</taxon>
        <taxon>Streptophyta</taxon>
        <taxon>Embryophyta</taxon>
        <taxon>Tracheophyta</taxon>
        <taxon>Spermatophyta</taxon>
        <taxon>Magnoliopsida</taxon>
        <taxon>eudicotyledons</taxon>
        <taxon>Gunneridae</taxon>
        <taxon>Pentapetalae</taxon>
        <taxon>asterids</taxon>
        <taxon>lamiids</taxon>
        <taxon>Solanales</taxon>
        <taxon>Solanaceae</taxon>
        <taxon>Solanoideae</taxon>
        <taxon>Solaneae</taxon>
        <taxon>Solanum</taxon>
    </lineage>
</organism>
<gene>
    <name evidence="2" type="ORF">RDI58_021235</name>
</gene>
<evidence type="ECO:0000313" key="3">
    <source>
        <dbReference type="Proteomes" id="UP001371456"/>
    </source>
</evidence>
<comment type="caution">
    <text evidence="2">The sequence shown here is derived from an EMBL/GenBank/DDBJ whole genome shotgun (WGS) entry which is preliminary data.</text>
</comment>
<accession>A0AAN8T7U1</accession>